<evidence type="ECO:0000259" key="5">
    <source>
        <dbReference type="Pfam" id="PF07732"/>
    </source>
</evidence>
<evidence type="ECO:0000256" key="2">
    <source>
        <dbReference type="ARBA" id="ARBA00023002"/>
    </source>
</evidence>
<evidence type="ECO:0000256" key="3">
    <source>
        <dbReference type="SAM" id="MobiDB-lite"/>
    </source>
</evidence>
<dbReference type="Gene3D" id="2.60.40.420">
    <property type="entry name" value="Cupredoxins - blue copper proteins"/>
    <property type="match status" value="3"/>
</dbReference>
<evidence type="ECO:0000313" key="6">
    <source>
        <dbReference type="EMBL" id="QDV33890.1"/>
    </source>
</evidence>
<dbReference type="InterPro" id="IPR002355">
    <property type="entry name" value="Cu_oxidase_Cu_BS"/>
</dbReference>
<dbReference type="GO" id="GO:0016491">
    <property type="term" value="F:oxidoreductase activity"/>
    <property type="evidence" value="ECO:0007669"/>
    <property type="project" value="UniProtKB-KW"/>
</dbReference>
<dbReference type="SUPFAM" id="SSF69318">
    <property type="entry name" value="Integrin alpha N-terminal domain"/>
    <property type="match status" value="1"/>
</dbReference>
<dbReference type="RefSeq" id="WP_145268359.1">
    <property type="nucleotide sequence ID" value="NZ_CP036426.1"/>
</dbReference>
<feature type="domain" description="Plastocyanin-like" evidence="4">
    <location>
        <begin position="412"/>
        <end position="531"/>
    </location>
</feature>
<reference evidence="6 7" key="1">
    <citation type="submission" date="2019-02" db="EMBL/GenBank/DDBJ databases">
        <title>Deep-cultivation of Planctomycetes and their phenomic and genomic characterization uncovers novel biology.</title>
        <authorList>
            <person name="Wiegand S."/>
            <person name="Jogler M."/>
            <person name="Boedeker C."/>
            <person name="Pinto D."/>
            <person name="Vollmers J."/>
            <person name="Rivas-Marin E."/>
            <person name="Kohn T."/>
            <person name="Peeters S.H."/>
            <person name="Heuer A."/>
            <person name="Rast P."/>
            <person name="Oberbeckmann S."/>
            <person name="Bunk B."/>
            <person name="Jeske O."/>
            <person name="Meyerdierks A."/>
            <person name="Storesund J.E."/>
            <person name="Kallscheuer N."/>
            <person name="Luecker S."/>
            <person name="Lage O.M."/>
            <person name="Pohl T."/>
            <person name="Merkel B.J."/>
            <person name="Hornburger P."/>
            <person name="Mueller R.-W."/>
            <person name="Bruemmer F."/>
            <person name="Labrenz M."/>
            <person name="Spormann A.M."/>
            <person name="Op den Camp H."/>
            <person name="Overmann J."/>
            <person name="Amann R."/>
            <person name="Jetten M.S.M."/>
            <person name="Mascher T."/>
            <person name="Medema M.H."/>
            <person name="Devos D.P."/>
            <person name="Kaster A.-K."/>
            <person name="Ovreas L."/>
            <person name="Rohde M."/>
            <person name="Galperin M.Y."/>
            <person name="Jogler C."/>
        </authorList>
    </citation>
    <scope>NUCLEOTIDE SEQUENCE [LARGE SCALE GENOMIC DNA]</scope>
    <source>
        <strain evidence="6 7">ElP</strain>
    </source>
</reference>
<dbReference type="PANTHER" id="PTHR11709">
    <property type="entry name" value="MULTI-COPPER OXIDASE"/>
    <property type="match status" value="1"/>
</dbReference>
<evidence type="ECO:0000259" key="4">
    <source>
        <dbReference type="Pfam" id="PF07731"/>
    </source>
</evidence>
<dbReference type="InterPro" id="IPR028994">
    <property type="entry name" value="Integrin_alpha_N"/>
</dbReference>
<dbReference type="PANTHER" id="PTHR11709:SF518">
    <property type="entry name" value="MULTICOPPER OXIDASE"/>
    <property type="match status" value="1"/>
</dbReference>
<dbReference type="EMBL" id="CP036426">
    <property type="protein sequence ID" value="QDV33890.1"/>
    <property type="molecule type" value="Genomic_DNA"/>
</dbReference>
<keyword evidence="7" id="KW-1185">Reference proteome</keyword>
<dbReference type="GO" id="GO:0005507">
    <property type="term" value="F:copper ion binding"/>
    <property type="evidence" value="ECO:0007669"/>
    <property type="project" value="InterPro"/>
</dbReference>
<dbReference type="OrthoDB" id="9757546at2"/>
<evidence type="ECO:0000256" key="1">
    <source>
        <dbReference type="ARBA" id="ARBA00022723"/>
    </source>
</evidence>
<keyword evidence="2 6" id="KW-0560">Oxidoreductase</keyword>
<dbReference type="CDD" id="cd13853">
    <property type="entry name" value="CuRO_1_Tth-MCO_like"/>
    <property type="match status" value="1"/>
</dbReference>
<feature type="region of interest" description="Disordered" evidence="3">
    <location>
        <begin position="798"/>
        <end position="819"/>
    </location>
</feature>
<dbReference type="EC" id="1.-.-.-" evidence="6"/>
<dbReference type="Gene3D" id="2.130.10.130">
    <property type="entry name" value="Integrin alpha, N-terminal"/>
    <property type="match status" value="1"/>
</dbReference>
<dbReference type="KEGG" id="tpla:ElP_17700"/>
<keyword evidence="1" id="KW-0479">Metal-binding</keyword>
<dbReference type="InterPro" id="IPR011707">
    <property type="entry name" value="Cu-oxidase-like_N"/>
</dbReference>
<feature type="domain" description="Plastocyanin-like" evidence="5">
    <location>
        <begin position="93"/>
        <end position="197"/>
    </location>
</feature>
<dbReference type="Pfam" id="PF07731">
    <property type="entry name" value="Cu-oxidase_2"/>
    <property type="match status" value="1"/>
</dbReference>
<evidence type="ECO:0000313" key="7">
    <source>
        <dbReference type="Proteomes" id="UP000317835"/>
    </source>
</evidence>
<dbReference type="InterPro" id="IPR011706">
    <property type="entry name" value="Cu-oxidase_C"/>
</dbReference>
<dbReference type="AlphaFoldDB" id="A0A518GZ52"/>
<sequence length="903" mass="96729">MRPDRRRRRFAPEPLEPRMLLAAFAEPVRLSSSEGVLDVTLRAHESSQVIELADPEDRFAPGIPTLVDGFLTYAWALNEGDSCDGRGAGDGPIGPTLHVQPGDRLRIRIENDLGDVSPLYGEPGGAPTNLHTHGLVISPAGNSDNVLLDIPPGMSNVYEYQIPADHEPGVNWYHPHRHEFAMDQVYRGMLGFLVVGDADGDIDQVRGLPTRLMMLQAHTPEFDPATGRTRLAPLAETETGDLQLTVNGQYMPELQMEAEDEVWVGLQIDPRDLMRTFIPDPAVPFDDWDMDAPTNQPTYYVAQDGASFPRTVEKPRVALAPGKRVSEVVSAPPEGQERTFAATVITPEPGLVPHTQPIMTIKGFGRGGDPSSWHDLPLTTSNPDARYVDLSDEEVAASRTVVFETRVVDGRSQFLINGQIWPDTPTFQARAGQVEEWTVINKDDIPHPIHLHMQHFQAEAVDVGRQVDGLPPGFVYTKPPHEYDQDVWYMDPKTVSVFRIRFEPTVGEAVFHCHNLIHEDRGMMAHLNVIPAEPMVVSAPAFGGAIASIYPLNPDGRTVSETPRARVTPFGPGWRNGMSAAMGDVNFDGISDAIFAAGTGRKGLVVVLDGATNFATTLLAFDAFGPGFRGRLNVASGDVNADGRADIIVAGAGRSAPLVRAFSGKTGALLSEFLAYGPGHRGGVQLAAGNVDGSGRIRIVTAPGPGHPPDVRIWGWDLYSPNGQGVEHGGRAHLGAPALVGSFLASGPRDRRGVSVATAMFDGRLGGFTRIVTAPRAAGRHVSVWTVDAGHGRAAGHGDGAGHGRQMGPTSHDIDAPPVADRAGVGLLTRFRPFEGRRWPSGFALGAVNTPTGALIAAGPLRPTRPTVRLFDADPQAPREGPKALLVGAIASRDGLGLSLGGS</sequence>
<accession>A0A518GZ52</accession>
<dbReference type="PROSITE" id="PS00080">
    <property type="entry name" value="MULTICOPPER_OXIDASE2"/>
    <property type="match status" value="1"/>
</dbReference>
<protein>
    <submittedName>
        <fullName evidence="6">Multicopper oxidase mco</fullName>
        <ecNumber evidence="6">1.-.-.-</ecNumber>
    </submittedName>
</protein>
<dbReference type="InterPro" id="IPR008972">
    <property type="entry name" value="Cupredoxin"/>
</dbReference>
<dbReference type="InterPro" id="IPR045087">
    <property type="entry name" value="Cu-oxidase_fam"/>
</dbReference>
<organism evidence="6 7">
    <name type="scientific">Tautonia plasticadhaerens</name>
    <dbReference type="NCBI Taxonomy" id="2527974"/>
    <lineage>
        <taxon>Bacteria</taxon>
        <taxon>Pseudomonadati</taxon>
        <taxon>Planctomycetota</taxon>
        <taxon>Planctomycetia</taxon>
        <taxon>Isosphaerales</taxon>
        <taxon>Isosphaeraceae</taxon>
        <taxon>Tautonia</taxon>
    </lineage>
</organism>
<dbReference type="SUPFAM" id="SSF49503">
    <property type="entry name" value="Cupredoxins"/>
    <property type="match status" value="2"/>
</dbReference>
<proteinExistence type="predicted"/>
<dbReference type="Pfam" id="PF07732">
    <property type="entry name" value="Cu-oxidase_3"/>
    <property type="match status" value="1"/>
</dbReference>
<dbReference type="Proteomes" id="UP000317835">
    <property type="component" value="Chromosome"/>
</dbReference>
<name>A0A518GZ52_9BACT</name>
<gene>
    <name evidence="6" type="primary">mco_1</name>
    <name evidence="6" type="ORF">ElP_17700</name>
</gene>